<name>A0ABP9QBB3_9PSEU</name>
<accession>A0ABP9QBB3</accession>
<evidence type="ECO:0000313" key="2">
    <source>
        <dbReference type="Proteomes" id="UP001428817"/>
    </source>
</evidence>
<dbReference type="PANTHER" id="PTHR43657">
    <property type="entry name" value="TRYPTOPHAN RNA-BINDING ATTENUATOR PROTEIN-LIKE PROTEIN"/>
    <property type="match status" value="1"/>
</dbReference>
<proteinExistence type="predicted"/>
<comment type="caution">
    <text evidence="1">The sequence shown here is derived from an EMBL/GenBank/DDBJ whole genome shotgun (WGS) entry which is preliminary data.</text>
</comment>
<dbReference type="Gene3D" id="3.60.160.10">
    <property type="entry name" value="Mitochondrial biogenesis AIM24"/>
    <property type="match status" value="1"/>
</dbReference>
<organism evidence="1 2">
    <name type="scientific">Pseudonocardia eucalypti</name>
    <dbReference type="NCBI Taxonomy" id="648755"/>
    <lineage>
        <taxon>Bacteria</taxon>
        <taxon>Bacillati</taxon>
        <taxon>Actinomycetota</taxon>
        <taxon>Actinomycetes</taxon>
        <taxon>Pseudonocardiales</taxon>
        <taxon>Pseudonocardiaceae</taxon>
        <taxon>Pseudonocardia</taxon>
    </lineage>
</organism>
<keyword evidence="2" id="KW-1185">Reference proteome</keyword>
<gene>
    <name evidence="1" type="ORF">GCM10023321_33810</name>
</gene>
<sequence length="223" mass="23560">MRVEIRQRPSFALARLVLGPEETCRVEPGALHSMSDGVEMTSGPGGGTIKSLRRALAGEPLFLATCTAPAQGGWVDIAPHLPGDVRILDLDGEPGWCINRGRWLASSGGVELDSRWTGLTSLLNGEGFLSHATGQGQVVVTCYGALEAVTLAPDEAVTINTGHVVAYRDDVKCSTREVARGLVDSVKTGNNMVFDFVGPGRVLTQTRNPAALAAWARAKNPVS</sequence>
<dbReference type="InterPro" id="IPR016031">
    <property type="entry name" value="Trp_RNA-bd_attenuator-like_dom"/>
</dbReference>
<evidence type="ECO:0000313" key="1">
    <source>
        <dbReference type="EMBL" id="GAA5156897.1"/>
    </source>
</evidence>
<dbReference type="Pfam" id="PF01987">
    <property type="entry name" value="AIM24"/>
    <property type="match status" value="1"/>
</dbReference>
<dbReference type="PANTHER" id="PTHR43657:SF1">
    <property type="entry name" value="ALTERED INHERITANCE OF MITOCHONDRIA PROTEIN 24, MITOCHONDRIAL"/>
    <property type="match status" value="1"/>
</dbReference>
<dbReference type="NCBIfam" id="TIGR00266">
    <property type="entry name" value="TIGR00266 family protein"/>
    <property type="match status" value="1"/>
</dbReference>
<protein>
    <submittedName>
        <fullName evidence="1">TIGR00266 family protein</fullName>
    </submittedName>
</protein>
<dbReference type="InterPro" id="IPR036983">
    <property type="entry name" value="AIM24_sf"/>
</dbReference>
<dbReference type="EMBL" id="BAABJP010000015">
    <property type="protein sequence ID" value="GAA5156897.1"/>
    <property type="molecule type" value="Genomic_DNA"/>
</dbReference>
<reference evidence="2" key="1">
    <citation type="journal article" date="2019" name="Int. J. Syst. Evol. Microbiol.">
        <title>The Global Catalogue of Microorganisms (GCM) 10K type strain sequencing project: providing services to taxonomists for standard genome sequencing and annotation.</title>
        <authorList>
            <consortium name="The Broad Institute Genomics Platform"/>
            <consortium name="The Broad Institute Genome Sequencing Center for Infectious Disease"/>
            <person name="Wu L."/>
            <person name="Ma J."/>
        </authorList>
    </citation>
    <scope>NUCLEOTIDE SEQUENCE [LARGE SCALE GENOMIC DNA]</scope>
    <source>
        <strain evidence="2">JCM 18303</strain>
    </source>
</reference>
<dbReference type="SUPFAM" id="SSF51219">
    <property type="entry name" value="TRAP-like"/>
    <property type="match status" value="1"/>
</dbReference>
<dbReference type="RefSeq" id="WP_185059484.1">
    <property type="nucleotide sequence ID" value="NZ_BAABJP010000015.1"/>
</dbReference>
<dbReference type="Proteomes" id="UP001428817">
    <property type="component" value="Unassembled WGS sequence"/>
</dbReference>
<dbReference type="InterPro" id="IPR002838">
    <property type="entry name" value="AIM24"/>
</dbReference>